<reference evidence="9" key="2">
    <citation type="journal article" date="2021" name="World Allergy Organ. J.">
        <title>Chromosome-level assembly of Dermatophagoides farinae genome and transcriptome reveals two novel allergens Der f 37 and Der f 39.</title>
        <authorList>
            <person name="Chen J."/>
            <person name="Cai Z."/>
            <person name="Fan D."/>
            <person name="Hu J."/>
            <person name="Hou Y."/>
            <person name="He Y."/>
            <person name="Zhang Z."/>
            <person name="Zhao Z."/>
            <person name="Gao P."/>
            <person name="Hu W."/>
            <person name="Sun J."/>
            <person name="Li J."/>
            <person name="Ji K."/>
        </authorList>
    </citation>
    <scope>NUCLEOTIDE SEQUENCE</scope>
    <source>
        <strain evidence="9">JKM2019</strain>
    </source>
</reference>
<feature type="repeat" description="ANK" evidence="8">
    <location>
        <begin position="41"/>
        <end position="64"/>
    </location>
</feature>
<dbReference type="GO" id="GO:0044218">
    <property type="term" value="C:other organism cell membrane"/>
    <property type="evidence" value="ECO:0007669"/>
    <property type="project" value="UniProtKB-KW"/>
</dbReference>
<gene>
    <name evidence="9" type="ORF">HUG17_6028</name>
</gene>
<dbReference type="AlphaFoldDB" id="A0A9D4P3S0"/>
<keyword evidence="5" id="KW-0638">Presynaptic neurotoxin</keyword>
<feature type="repeat" description="ANK" evidence="8">
    <location>
        <begin position="83"/>
        <end position="115"/>
    </location>
</feature>
<evidence type="ECO:0000256" key="3">
    <source>
        <dbReference type="ARBA" id="ARBA00022537"/>
    </source>
</evidence>
<evidence type="ECO:0000256" key="6">
    <source>
        <dbReference type="ARBA" id="ARBA00023043"/>
    </source>
</evidence>
<dbReference type="SUPFAM" id="SSF48403">
    <property type="entry name" value="Ankyrin repeat"/>
    <property type="match status" value="2"/>
</dbReference>
<evidence type="ECO:0000256" key="2">
    <source>
        <dbReference type="ARBA" id="ARBA00022483"/>
    </source>
</evidence>
<evidence type="ECO:0000256" key="7">
    <source>
        <dbReference type="ARBA" id="ARBA00023298"/>
    </source>
</evidence>
<keyword evidence="6 8" id="KW-0040">ANK repeat</keyword>
<protein>
    <submittedName>
        <fullName evidence="9">Sex-determining protein fem1-like protein</fullName>
    </submittedName>
</protein>
<evidence type="ECO:0000256" key="5">
    <source>
        <dbReference type="ARBA" id="ARBA00023028"/>
    </source>
</evidence>
<comment type="subcellular location">
    <subcellularLocation>
        <location evidence="1">Target cell membrane</location>
    </subcellularLocation>
</comment>
<dbReference type="Gene3D" id="1.25.40.20">
    <property type="entry name" value="Ankyrin repeat-containing domain"/>
    <property type="match status" value="3"/>
</dbReference>
<evidence type="ECO:0000256" key="8">
    <source>
        <dbReference type="PROSITE-ProRule" id="PRU00023"/>
    </source>
</evidence>
<evidence type="ECO:0000256" key="1">
    <source>
        <dbReference type="ARBA" id="ARBA00004175"/>
    </source>
</evidence>
<dbReference type="OrthoDB" id="4429489at2759"/>
<dbReference type="Pfam" id="PF13637">
    <property type="entry name" value="Ank_4"/>
    <property type="match status" value="1"/>
</dbReference>
<feature type="repeat" description="ANK" evidence="8">
    <location>
        <begin position="182"/>
        <end position="207"/>
    </location>
</feature>
<feature type="repeat" description="ANK" evidence="8">
    <location>
        <begin position="116"/>
        <end position="148"/>
    </location>
</feature>
<reference evidence="9" key="1">
    <citation type="submission" date="2020-06" db="EMBL/GenBank/DDBJ databases">
        <authorList>
            <person name="Ji K."/>
            <person name="Li J."/>
        </authorList>
    </citation>
    <scope>NUCLEOTIDE SEQUENCE</scope>
    <source>
        <strain evidence="9">JKM2019</strain>
        <tissue evidence="9">Whole body</tissue>
    </source>
</reference>
<dbReference type="GO" id="GO:0044231">
    <property type="term" value="C:host cell presynaptic membrane"/>
    <property type="evidence" value="ECO:0007669"/>
    <property type="project" value="UniProtKB-KW"/>
</dbReference>
<feature type="repeat" description="ANK" evidence="8">
    <location>
        <begin position="553"/>
        <end position="587"/>
    </location>
</feature>
<dbReference type="GO" id="GO:0006887">
    <property type="term" value="P:exocytosis"/>
    <property type="evidence" value="ECO:0007669"/>
    <property type="project" value="UniProtKB-KW"/>
</dbReference>
<dbReference type="PROSITE" id="PS50088">
    <property type="entry name" value="ANK_REPEAT"/>
    <property type="match status" value="5"/>
</dbReference>
<sequence>MEVLIFNVFNAVYQENLPLLKDLIRPLTKAQIKTITSSKLEGTTLLLIAARHGHYQMIKYLIENCYVDIEQVGKVEFDGETVHDTPPLWCAAAAGNIDCVKLLIENGANVNCTTHTNSTPLRAACFDGHFVIVKYLVENGADIEIANKLGHTCLMISCFKRHYNIASYLIEQGCQINRQSVKGNTALHDCAESNSMDIMKLLIKNGAIPKRDCFGLTPLMTACINGNTEIFNYLKSVFNCTIEEETDAYRLLGATFVDKLYNMNEALKYWKQAAILTRKCSKKYLDSLINTDESYKKAYNNSMEFRTKEDLEIIIYDPELMKYQAMMIRERVLSIHHPDTYYFIRIHGESFAESGKYLRCMSMWMYNLEQQQNNSKPLNDITQNSFLSLIELFTLICHKKESDLNACDIYKVLEMAISQVLISCNITTNNVGGGRNSRIQRIIDNKALVKDERFMFDGFLNPLDRQFLIVIHLIDFMCQLKRKMCPEIWLSFQKLMCRFLSCDPRSTNSQSLLHIICILSSENETLSTNEISFFNIFKFIVDLSTNLNVVDIRGNTALHFLLDSDQVNPEMVEYLVDAGAHIDLRNDKGLTPLDLLDDKPLRLKNRCKIQYVTLQCLCAQTIIKNNVVIINETIPKDLRNFINDHQPKDFFNAIFSAFTTNTTTSTTSESSSRND</sequence>
<keyword evidence="7" id="KW-1053">Target membrane</keyword>
<dbReference type="Proteomes" id="UP000828236">
    <property type="component" value="Unassembled WGS sequence"/>
</dbReference>
<dbReference type="PANTHER" id="PTHR24173">
    <property type="entry name" value="ANKYRIN REPEAT CONTAINING"/>
    <property type="match status" value="1"/>
</dbReference>
<keyword evidence="2" id="KW-0268">Exocytosis</keyword>
<comment type="caution">
    <text evidence="9">The sequence shown here is derived from an EMBL/GenBank/DDBJ whole genome shotgun (WGS) entry which is preliminary data.</text>
</comment>
<dbReference type="PRINTS" id="PR01415">
    <property type="entry name" value="ANKYRIN"/>
</dbReference>
<dbReference type="Pfam" id="PF00023">
    <property type="entry name" value="Ank"/>
    <property type="match status" value="1"/>
</dbReference>
<keyword evidence="4" id="KW-0677">Repeat</keyword>
<dbReference type="InterPro" id="IPR002110">
    <property type="entry name" value="Ankyrin_rpt"/>
</dbReference>
<dbReference type="SMART" id="SM00248">
    <property type="entry name" value="ANK"/>
    <property type="match status" value="7"/>
</dbReference>
<accession>A0A9D4P3S0</accession>
<keyword evidence="7" id="KW-0472">Membrane</keyword>
<keyword evidence="5" id="KW-0800">Toxin</keyword>
<dbReference type="GO" id="GO:0005737">
    <property type="term" value="C:cytoplasm"/>
    <property type="evidence" value="ECO:0007669"/>
    <property type="project" value="UniProtKB-SubCell"/>
</dbReference>
<dbReference type="PROSITE" id="PS50297">
    <property type="entry name" value="ANK_REP_REGION"/>
    <property type="match status" value="5"/>
</dbReference>
<evidence type="ECO:0000256" key="4">
    <source>
        <dbReference type="ARBA" id="ARBA00022737"/>
    </source>
</evidence>
<dbReference type="InterPro" id="IPR036770">
    <property type="entry name" value="Ankyrin_rpt-contain_sf"/>
</dbReference>
<dbReference type="PANTHER" id="PTHR24173:SF85">
    <property type="entry name" value="PROTEIN FEM-1 HOMOLOG CG6966"/>
    <property type="match status" value="1"/>
</dbReference>
<dbReference type="EMBL" id="SDOV01000002">
    <property type="protein sequence ID" value="KAH7643666.1"/>
    <property type="molecule type" value="Genomic_DNA"/>
</dbReference>
<keyword evidence="3" id="KW-1052">Target cell membrane</keyword>
<proteinExistence type="predicted"/>
<keyword evidence="5" id="KW-0528">Neurotoxin</keyword>
<organism evidence="9">
    <name type="scientific">Dermatophagoides farinae</name>
    <name type="common">American house dust mite</name>
    <dbReference type="NCBI Taxonomy" id="6954"/>
    <lineage>
        <taxon>Eukaryota</taxon>
        <taxon>Metazoa</taxon>
        <taxon>Ecdysozoa</taxon>
        <taxon>Arthropoda</taxon>
        <taxon>Chelicerata</taxon>
        <taxon>Arachnida</taxon>
        <taxon>Acari</taxon>
        <taxon>Acariformes</taxon>
        <taxon>Sarcoptiformes</taxon>
        <taxon>Astigmata</taxon>
        <taxon>Psoroptidia</taxon>
        <taxon>Analgoidea</taxon>
        <taxon>Pyroglyphidae</taxon>
        <taxon>Dermatophagoidinae</taxon>
        <taxon>Dermatophagoides</taxon>
    </lineage>
</organism>
<name>A0A9D4P3S0_DERFA</name>
<dbReference type="Pfam" id="PF12796">
    <property type="entry name" value="Ank_2"/>
    <property type="match status" value="1"/>
</dbReference>
<dbReference type="Pfam" id="PF13606">
    <property type="entry name" value="Ank_3"/>
    <property type="match status" value="1"/>
</dbReference>
<evidence type="ECO:0000313" key="9">
    <source>
        <dbReference type="EMBL" id="KAH7643666.1"/>
    </source>
</evidence>